<reference evidence="1 2" key="1">
    <citation type="submission" date="2016-01" db="EMBL/GenBank/DDBJ databases">
        <title>Draft Genome Sequences of Seven Thermophilic Sporeformers Isolated from Foods.</title>
        <authorList>
            <person name="Berendsen E.M."/>
            <person name="Wells-Bennik M.H."/>
            <person name="Krawcyk A.O."/>
            <person name="De Jong A."/>
            <person name="Holsappel S."/>
            <person name="Eijlander R.T."/>
            <person name="Kuipers O.P."/>
        </authorList>
    </citation>
    <scope>NUCLEOTIDE SEQUENCE [LARGE SCALE GENOMIC DNA]</scope>
    <source>
        <strain evidence="1 2">B4119</strain>
    </source>
</reference>
<dbReference type="RefSeq" id="WP_060476197.1">
    <property type="nucleotide sequence ID" value="NZ_LQYS01000114.1"/>
</dbReference>
<gene>
    <name evidence="1" type="ORF">B4119_3385</name>
</gene>
<evidence type="ECO:0000313" key="1">
    <source>
        <dbReference type="EMBL" id="KYD07634.1"/>
    </source>
</evidence>
<dbReference type="STRING" id="81408.B4119_3385"/>
<organism evidence="1 2">
    <name type="scientific">Saccharococcus caldoxylosilyticus</name>
    <dbReference type="NCBI Taxonomy" id="81408"/>
    <lineage>
        <taxon>Bacteria</taxon>
        <taxon>Bacillati</taxon>
        <taxon>Bacillota</taxon>
        <taxon>Bacilli</taxon>
        <taxon>Bacillales</taxon>
        <taxon>Anoxybacillaceae</taxon>
        <taxon>Saccharococcus</taxon>
    </lineage>
</organism>
<dbReference type="AlphaFoldDB" id="A0A150L5R2"/>
<protein>
    <submittedName>
        <fullName evidence="1">Uncharacterized protein</fullName>
    </submittedName>
</protein>
<evidence type="ECO:0000313" key="2">
    <source>
        <dbReference type="Proteomes" id="UP000075455"/>
    </source>
</evidence>
<dbReference type="EMBL" id="LQYS01000114">
    <property type="protein sequence ID" value="KYD07634.1"/>
    <property type="molecule type" value="Genomic_DNA"/>
</dbReference>
<name>A0A150L5R2_9BACL</name>
<comment type="caution">
    <text evidence="1">The sequence shown here is derived from an EMBL/GenBank/DDBJ whole genome shotgun (WGS) entry which is preliminary data.</text>
</comment>
<proteinExistence type="predicted"/>
<dbReference type="PATRIC" id="fig|81408.3.peg.927"/>
<dbReference type="Proteomes" id="UP000075455">
    <property type="component" value="Unassembled WGS sequence"/>
</dbReference>
<sequence>MIEDVKEMYLFLIDKKGWTPAQIDEIDIHYFMELMEYREKLNDPKEIRKRKWKNQKVVPIDAVF</sequence>
<accession>A0A150L5R2</accession>